<dbReference type="WBParaSite" id="Hba_13094">
    <property type="protein sequence ID" value="Hba_13094"/>
    <property type="gene ID" value="Hba_13094"/>
</dbReference>
<evidence type="ECO:0000313" key="1">
    <source>
        <dbReference type="Proteomes" id="UP000095283"/>
    </source>
</evidence>
<reference evidence="2" key="1">
    <citation type="submission" date="2016-11" db="UniProtKB">
        <authorList>
            <consortium name="WormBaseParasite"/>
        </authorList>
    </citation>
    <scope>IDENTIFICATION</scope>
</reference>
<accession>A0A1I7X6S4</accession>
<dbReference type="AlphaFoldDB" id="A0A1I7X6S4"/>
<evidence type="ECO:0000313" key="2">
    <source>
        <dbReference type="WBParaSite" id="Hba_13094"/>
    </source>
</evidence>
<protein>
    <submittedName>
        <fullName evidence="2">Uncharacterized protein</fullName>
    </submittedName>
</protein>
<name>A0A1I7X6S4_HETBA</name>
<sequence length="46" mass="4981">MSNYSCGNASSAAAAEAYDHRAPSLMGVDRTQITKYAKERMISVIN</sequence>
<proteinExistence type="predicted"/>
<dbReference type="Proteomes" id="UP000095283">
    <property type="component" value="Unplaced"/>
</dbReference>
<organism evidence="1 2">
    <name type="scientific">Heterorhabditis bacteriophora</name>
    <name type="common">Entomopathogenic nematode worm</name>
    <dbReference type="NCBI Taxonomy" id="37862"/>
    <lineage>
        <taxon>Eukaryota</taxon>
        <taxon>Metazoa</taxon>
        <taxon>Ecdysozoa</taxon>
        <taxon>Nematoda</taxon>
        <taxon>Chromadorea</taxon>
        <taxon>Rhabditida</taxon>
        <taxon>Rhabditina</taxon>
        <taxon>Rhabditomorpha</taxon>
        <taxon>Strongyloidea</taxon>
        <taxon>Heterorhabditidae</taxon>
        <taxon>Heterorhabditis</taxon>
    </lineage>
</organism>
<keyword evidence="1" id="KW-1185">Reference proteome</keyword>